<dbReference type="AlphaFoldDB" id="A0AAV7ICC7"/>
<dbReference type="Proteomes" id="UP000826195">
    <property type="component" value="Unassembled WGS sequence"/>
</dbReference>
<reference evidence="1 2" key="1">
    <citation type="journal article" date="2021" name="J. Hered.">
        <title>A chromosome-level genome assembly of the parasitoid wasp, Cotesia glomerata (Hymenoptera: Braconidae).</title>
        <authorList>
            <person name="Pinto B.J."/>
            <person name="Weis J.J."/>
            <person name="Gamble T."/>
            <person name="Ode P.J."/>
            <person name="Paul R."/>
            <person name="Zaspel J.M."/>
        </authorList>
    </citation>
    <scope>NUCLEOTIDE SEQUENCE [LARGE SCALE GENOMIC DNA]</scope>
    <source>
        <strain evidence="1">CgM1</strain>
    </source>
</reference>
<keyword evidence="2" id="KW-1185">Reference proteome</keyword>
<name>A0AAV7ICC7_COTGL</name>
<dbReference type="EMBL" id="JAHXZJ010001864">
    <property type="protein sequence ID" value="KAH0549955.1"/>
    <property type="molecule type" value="Genomic_DNA"/>
</dbReference>
<organism evidence="1 2">
    <name type="scientific">Cotesia glomerata</name>
    <name type="common">Lepidopteran parasitic wasp</name>
    <name type="synonym">Apanteles glomeratus</name>
    <dbReference type="NCBI Taxonomy" id="32391"/>
    <lineage>
        <taxon>Eukaryota</taxon>
        <taxon>Metazoa</taxon>
        <taxon>Ecdysozoa</taxon>
        <taxon>Arthropoda</taxon>
        <taxon>Hexapoda</taxon>
        <taxon>Insecta</taxon>
        <taxon>Pterygota</taxon>
        <taxon>Neoptera</taxon>
        <taxon>Endopterygota</taxon>
        <taxon>Hymenoptera</taxon>
        <taxon>Apocrita</taxon>
        <taxon>Ichneumonoidea</taxon>
        <taxon>Braconidae</taxon>
        <taxon>Microgastrinae</taxon>
        <taxon>Cotesia</taxon>
    </lineage>
</organism>
<protein>
    <recommendedName>
        <fullName evidence="3">Cytochrome c biogenesis B</fullName>
    </recommendedName>
</protein>
<comment type="caution">
    <text evidence="1">The sequence shown here is derived from an EMBL/GenBank/DDBJ whole genome shotgun (WGS) entry which is preliminary data.</text>
</comment>
<sequence>MRIKAGRGKKGVVGEINTGTPWTRAISILSFHLGPGWLTCVSTGPLRISNLRKLEPLLLTSSSLRSPSSTLDVTLLHSGVSLALRCLHFGSTYSSIHVQRYTRSLNVHNLNVHNPPSCRQKIWPTFLAKMIGRWSLSTHRWPRIFASQLIHQLNSLHSSHLARPLVSRTMRHKASSQFSLGIKLRVSQSDLHLVTGHTASAFPIILERPRGASLRIFKEESSLGVVVYPEQFNVQYN</sequence>
<gene>
    <name evidence="1" type="ORF">KQX54_016214</name>
</gene>
<evidence type="ECO:0000313" key="1">
    <source>
        <dbReference type="EMBL" id="KAH0549955.1"/>
    </source>
</evidence>
<evidence type="ECO:0008006" key="3">
    <source>
        <dbReference type="Google" id="ProtNLM"/>
    </source>
</evidence>
<proteinExistence type="predicted"/>
<accession>A0AAV7ICC7</accession>
<evidence type="ECO:0000313" key="2">
    <source>
        <dbReference type="Proteomes" id="UP000826195"/>
    </source>
</evidence>